<accession>A0A060N4X2</accession>
<feature type="domain" description="YOMG-like N-terminal" evidence="1">
    <location>
        <begin position="28"/>
        <end position="109"/>
    </location>
</feature>
<proteinExistence type="predicted"/>
<dbReference type="Proteomes" id="UP000054164">
    <property type="component" value="Unassembled WGS sequence"/>
</dbReference>
<name>A0A060N4X2_CLOBO</name>
<sequence>MVENQFERYGIDTNLKPPKIKMTLYKNKNEAIGRIKDLYDVSNKITLGNTNELSFNIPFEIEKRNKLIKNPMWDSLKYRYYILFEYNNIKEWYTISNLTKDSANQSKQIQARSLQYLLRGTKLYNYEAISYTIQEIVNGNQLDNKRGILYNTAWSLGHIDETLKTKKRGITMSGETSVLDAIYTLAEKFNAILVWDTENKIVSFYDEETYGEDNGLLIQYNKYLESIKEEENPDELCTILKVQGKDSTEISSINPTGKTYLTNYSFFMYPFEVDKDNNIIKHSNYMSDNLCLALLNFDKKINENKGKLQELITKKYVYDNAISQKEMQLTDLHGEYDAILKKLAIAQSTNSQKETILDEKAKKFEQIQQREKDIKFVKQQRQVIETQIDSIKFILSESNNFSPSEIEELNENFREEKTYVNNNITDEKELFLSANEYFQKLIRPKRVITLNMIQFLRVIEAQRDWNKLKVGDVITINYYKFGIDKMKAKIVELDITHENMMINITIANVNDIDDDEKRLSKLLYNASSTSAIIDETPSKLNTLKDTVNNLDEIINNVYKASQRQIFAGTNNTTIVNQLGLTSMESENKKRGLRINNGAFMCTAEGENFFKTIINGDGIIDIGNIQGKIDKDTDIKVDIDNIETGDGEKITDLIDDKVNNLKNETDKAVEDLTSRADQQIEKANELADYIDSLSDDLGLFKVETDKMFATKVSDTEFKSYQIQTAQEIANKVSSYTFDSYRTQTDRMIADKVSSNTFDSYRTQTDREIMDRVRSSQFNSYTYQTDRKIAMVVDNYGDINVAQIALSISNNSSAIKMIADNIEIKPHSGIIEFPSGQVIDCRDNAGDHAIRIGADNNYVKVSAGGVDIYHHGTMAWSFTQNAIYNRGKQVSFKYV</sequence>
<organism evidence="2">
    <name type="scientific">Clostridium botulinum B str. Osaka05</name>
    <dbReference type="NCBI Taxonomy" id="1407017"/>
    <lineage>
        <taxon>Bacteria</taxon>
        <taxon>Bacillati</taxon>
        <taxon>Bacillota</taxon>
        <taxon>Clostridia</taxon>
        <taxon>Eubacteriales</taxon>
        <taxon>Clostridiaceae</taxon>
        <taxon>Clostridium</taxon>
    </lineage>
</organism>
<evidence type="ECO:0000313" key="2">
    <source>
        <dbReference type="EMBL" id="BAO04877.1"/>
    </source>
</evidence>
<dbReference type="RefSeq" id="WP_030031953.1">
    <property type="nucleotide sequence ID" value="NZ_BA000058.1"/>
</dbReference>
<reference evidence="2" key="1">
    <citation type="submission" date="2013-10" db="EMBL/GenBank/DDBJ databases">
        <title>Draft genome sequence of Clostridium botulinum type B strain Osaka05.</title>
        <authorList>
            <person name="Sakaguchi Y."/>
            <person name="Hosomi K."/>
            <person name="Uchiyama J."/>
            <person name="Ogura Y."/>
            <person name="Sakaguchi M."/>
            <person name="Kohda T."/>
            <person name="Mukamoto M."/>
            <person name="Misawa N."/>
            <person name="Matsuzaki S."/>
            <person name="Hayashi T."/>
            <person name="Kozaki S."/>
        </authorList>
    </citation>
    <scope>NUCLEOTIDE SEQUENCE</scope>
    <source>
        <strain evidence="2">Osaka05</strain>
    </source>
</reference>
<dbReference type="InterPro" id="IPR057796">
    <property type="entry name" value="YOMG-like_N"/>
</dbReference>
<dbReference type="HOGENOM" id="CLU_323585_0_0_9"/>
<dbReference type="EMBL" id="BA000058">
    <property type="protein sequence ID" value="BAO04877.1"/>
    <property type="molecule type" value="Genomic_DNA"/>
</dbReference>
<dbReference type="AlphaFoldDB" id="A0A060N4X2"/>
<dbReference type="Pfam" id="PF24049">
    <property type="entry name" value="YOMG_N"/>
    <property type="match status" value="1"/>
</dbReference>
<gene>
    <name evidence="2" type="ORF">CBO05P1_158</name>
</gene>
<protein>
    <recommendedName>
        <fullName evidence="1">YOMG-like N-terminal domain-containing protein</fullName>
    </recommendedName>
</protein>
<evidence type="ECO:0000259" key="1">
    <source>
        <dbReference type="Pfam" id="PF24049"/>
    </source>
</evidence>